<dbReference type="EMBL" id="JQ066768">
    <property type="protein sequence ID" value="AFA44870.1"/>
    <property type="molecule type" value="Genomic_DNA"/>
</dbReference>
<proteinExistence type="predicted"/>
<sequence length="144" mass="14781">MGLGLGIGLGLSAVSRPALGQELLANWDFSAGSTGWTVSGADATHVVTFVGGAMRYQSDSTTPILNVSQVGVITIGKTYTVEVKTSNWVSGSIKTDGFSGSRVLSAGIGTVTFTAVASASTFTLTRFSANVDLTLDSISIREVL</sequence>
<accession>H6WBN3</accession>
<name>H6WBN3_9CAUD</name>
<dbReference type="SUPFAM" id="SSF49785">
    <property type="entry name" value="Galactose-binding domain-like"/>
    <property type="match status" value="1"/>
</dbReference>
<keyword evidence="2" id="KW-1185">Reference proteome</keyword>
<evidence type="ECO:0000313" key="1">
    <source>
        <dbReference type="EMBL" id="AFA44870.1"/>
    </source>
</evidence>
<reference evidence="1 2" key="1">
    <citation type="submission" date="2011-11" db="EMBL/GenBank/DDBJ databases">
        <authorList>
            <person name="Hynes A.P."/>
            <person name="Lang A.S."/>
        </authorList>
    </citation>
    <scope>NUCLEOTIDE SEQUENCE [LARGE SCALE GENOMIC DNA]</scope>
</reference>
<dbReference type="RefSeq" id="YP_007518412.1">
    <property type="nucleotide sequence ID" value="NC_020489.1"/>
</dbReference>
<dbReference type="InterPro" id="IPR008979">
    <property type="entry name" value="Galactose-bd-like_sf"/>
</dbReference>
<dbReference type="KEGG" id="vg:14698235"/>
<dbReference type="Proteomes" id="UP000007518">
    <property type="component" value="Segment"/>
</dbReference>
<dbReference type="GeneID" id="14698235"/>
<evidence type="ECO:0000313" key="2">
    <source>
        <dbReference type="Proteomes" id="UP000007518"/>
    </source>
</evidence>
<organism evidence="1 2">
    <name type="scientific">Rhodobacter phage RcapNL</name>
    <dbReference type="NCBI Taxonomy" id="1131316"/>
    <lineage>
        <taxon>Viruses</taxon>
        <taxon>Duplodnaviria</taxon>
        <taxon>Heunggongvirae</taxon>
        <taxon>Uroviricota</taxon>
        <taxon>Caudoviricetes</taxon>
        <taxon>Capnelvirus</taxon>
        <taxon>Capnelvirus RcapNL</taxon>
    </lineage>
</organism>
<protein>
    <submittedName>
        <fullName evidence="1">Uncharacterized protein</fullName>
    </submittedName>
</protein>
<gene>
    <name evidence="1" type="ORF">RcapNL_00030</name>
</gene>